<evidence type="ECO:0000256" key="1">
    <source>
        <dbReference type="SAM" id="Coils"/>
    </source>
</evidence>
<feature type="region of interest" description="Disordered" evidence="2">
    <location>
        <begin position="1254"/>
        <end position="1299"/>
    </location>
</feature>
<feature type="compositionally biased region" description="Basic and acidic residues" evidence="2">
    <location>
        <begin position="1445"/>
        <end position="1460"/>
    </location>
</feature>
<feature type="compositionally biased region" description="Basic and acidic residues" evidence="2">
    <location>
        <begin position="989"/>
        <end position="1002"/>
    </location>
</feature>
<feature type="compositionally biased region" description="Basic and acidic residues" evidence="2">
    <location>
        <begin position="1112"/>
        <end position="1128"/>
    </location>
</feature>
<feature type="region of interest" description="Disordered" evidence="2">
    <location>
        <begin position="152"/>
        <end position="172"/>
    </location>
</feature>
<feature type="compositionally biased region" description="Basic and acidic residues" evidence="2">
    <location>
        <begin position="32"/>
        <end position="53"/>
    </location>
</feature>
<feature type="region of interest" description="Disordered" evidence="2">
    <location>
        <begin position="1182"/>
        <end position="1215"/>
    </location>
</feature>
<feature type="compositionally biased region" description="Acidic residues" evidence="2">
    <location>
        <begin position="271"/>
        <end position="282"/>
    </location>
</feature>
<evidence type="ECO:0000313" key="3">
    <source>
        <dbReference type="EMBL" id="KFG37424.1"/>
    </source>
</evidence>
<feature type="region of interest" description="Disordered" evidence="2">
    <location>
        <begin position="1104"/>
        <end position="1128"/>
    </location>
</feature>
<dbReference type="VEuPathDB" id="ToxoDB:TGDOM2_313360"/>
<accession>A0A086JZ56</accession>
<feature type="coiled-coil region" evidence="1">
    <location>
        <begin position="552"/>
        <end position="586"/>
    </location>
</feature>
<dbReference type="Proteomes" id="UP000028837">
    <property type="component" value="Unassembled WGS sequence"/>
</dbReference>
<gene>
    <name evidence="3" type="ORF">TGDOM2_313360</name>
</gene>
<feature type="compositionally biased region" description="Low complexity" evidence="2">
    <location>
        <begin position="1405"/>
        <end position="1414"/>
    </location>
</feature>
<feature type="region of interest" description="Disordered" evidence="2">
    <location>
        <begin position="983"/>
        <end position="1006"/>
    </location>
</feature>
<feature type="compositionally biased region" description="Low complexity" evidence="2">
    <location>
        <begin position="392"/>
        <end position="412"/>
    </location>
</feature>
<feature type="compositionally biased region" description="Low complexity" evidence="2">
    <location>
        <begin position="463"/>
        <end position="487"/>
    </location>
</feature>
<evidence type="ECO:0000313" key="4">
    <source>
        <dbReference type="Proteomes" id="UP000028837"/>
    </source>
</evidence>
<feature type="region of interest" description="Disordered" evidence="2">
    <location>
        <begin position="77"/>
        <end position="122"/>
    </location>
</feature>
<feature type="compositionally biased region" description="Polar residues" evidence="2">
    <location>
        <begin position="1264"/>
        <end position="1275"/>
    </location>
</feature>
<protein>
    <submittedName>
        <fullName evidence="3">Uncharacterized protein</fullName>
    </submittedName>
</protein>
<organism evidence="3 4">
    <name type="scientific">Toxoplasma gondii GAB2-2007-GAL-DOM2</name>
    <dbReference type="NCBI Taxonomy" id="1130820"/>
    <lineage>
        <taxon>Eukaryota</taxon>
        <taxon>Sar</taxon>
        <taxon>Alveolata</taxon>
        <taxon>Apicomplexa</taxon>
        <taxon>Conoidasida</taxon>
        <taxon>Coccidia</taxon>
        <taxon>Eucoccidiorida</taxon>
        <taxon>Eimeriorina</taxon>
        <taxon>Sarcocystidae</taxon>
        <taxon>Toxoplasma</taxon>
    </lineage>
</organism>
<comment type="caution">
    <text evidence="3">The sequence shown here is derived from an EMBL/GenBank/DDBJ whole genome shotgun (WGS) entry which is preliminary data.</text>
</comment>
<feature type="compositionally biased region" description="Low complexity" evidence="2">
    <location>
        <begin position="365"/>
        <end position="375"/>
    </location>
</feature>
<sequence>MSLPGPEKRGPKWRDVSAYAGVSGVHSASRAESSETGRDYTRRKGLSLHRDRSPSSPLPPPCFASVATRVALEAAANSDAKFRASRVGEKSRETKKRGRRKRPHSTGQGMTEVALPRFGETSDSSFPLSQSAFVESKCDEERLVAEVASSPKLSSSGAGLRSPASGVHTPVSKSPPCFAAEKRTSSERGPRACISAGGSCSLSVESRVVAAFVSSASVACEDQCCFDADPTASVSLVRLPTVSVRECLPSRASPRSSPSLPCGECSREAEGDSGESPQEETGDEFHASNSGAVCHLSSSWGGPWQRRQSTEAGATGDTRKERIRRSVSSTSRRRTASESVEASPPLSESTGRRVGEGDHREDACSSSRGRPTSSSIERISGVSPSHASLNCSYLPAPSASLSPLSGRPPALLCEATSAERTRRGEPVFLSSSLPVSSSGSSTSGLPSNLPSSSPRTQVGDACSSASASPSSSVSPSGHPHSSLSRSPAQSQGCSPGLAESVSSIEDINSSSPGMNLLTGPRSVHLFGEERAALSATGATMKEELRRLLSAASQEARTECELLQEKLKQIEAENARREAAMRHQEAESQLVCVVSGQSTLGASWRSSSGSYGLAPWRQRELSRGGLSPLSSLASLSPGAAPENADSSAASIPTLESLAGHELRVASLSSLRDCRISCCVSREARPTTPPALDQRGVHSPDFASRVQGLSAARVRSEESESVCGMDPEDLAFFGSQHAAPLSVALGRRGRSPSDVAAQLQPPGHCAPSPASSRDAEQGNPGCLPLSLGSERWSSGSPPEFLLASSPTLSSRFQVLSAKPLPQTCEGTRCLTASSPRHSSVSPREHVSSAYLGQQAAESAVSSDPLSLLHVSEEAEKSREFLFQRFLPFFSRKSVECGWKNPLRPPQRAEGCPHAFATDSGDAELLCRLQWRQRQTSPAGKLLSAVRAEGGEGGTGGEETYAAENGVGTSGAKRDSQAVLRQAGFCSGGRQPSEHDGGDAAEERNSAGARSAGRLRLSFFSRESRPGLLGTLFSLFSKKETKRQGDSLAGTAPDNGNRAQCSEAVVSASVGTRGKAREANEEEKARIESTFPVTVASRDFASSFCTGETSGANGRDMKRDPRSSAHADAKPRACSCDASAVDVRDRRSEEDCQGQQRCRVLEGERIPVFHTKADWLAGLSWQQDVRRGTGDSTSTRTSSQTRVGGSRGGEQGSSPGNCSHLSCPTPLACSVEASSPSGRLRAHRHPGCFEDSEVAEKLHRETDNSEQRSGATRTSNGGSVRGGNASRTDSMTSDEAGRGRTRAQFPAVSIVKNIAKDCPRCKRQVLLEVLRLNSQSSPNESQTQKKRLVRAAPIQPVGFCVCWVLKSSRGGETRNAARSLESKRISKMKGSSHAETERETSPCLAQPSASVGSNSRSASEEALVSGKEASRGGACVLGGRSEGAEDPGIDRELGNKSSARADRGGTGGQEGNATDASLWVQAMMLMDM</sequence>
<feature type="compositionally biased region" description="Polar residues" evidence="2">
    <location>
        <begin position="287"/>
        <end position="312"/>
    </location>
</feature>
<feature type="region of interest" description="Disordered" evidence="2">
    <location>
        <begin position="249"/>
        <end position="499"/>
    </location>
</feature>
<feature type="compositionally biased region" description="Basic and acidic residues" evidence="2">
    <location>
        <begin position="1254"/>
        <end position="1263"/>
    </location>
</feature>
<dbReference type="EMBL" id="AHZU02001013">
    <property type="protein sequence ID" value="KFG37424.1"/>
    <property type="molecule type" value="Genomic_DNA"/>
</dbReference>
<feature type="region of interest" description="Disordered" evidence="2">
    <location>
        <begin position="21"/>
        <end position="61"/>
    </location>
</feature>
<feature type="compositionally biased region" description="Low complexity" evidence="2">
    <location>
        <begin position="429"/>
        <end position="454"/>
    </location>
</feature>
<feature type="region of interest" description="Disordered" evidence="2">
    <location>
        <begin position="745"/>
        <end position="788"/>
    </location>
</feature>
<feature type="compositionally biased region" description="Basic residues" evidence="2">
    <location>
        <begin position="93"/>
        <end position="104"/>
    </location>
</feature>
<evidence type="ECO:0000256" key="2">
    <source>
        <dbReference type="SAM" id="MobiDB-lite"/>
    </source>
</evidence>
<feature type="region of interest" description="Disordered" evidence="2">
    <location>
        <begin position="1370"/>
        <end position="1472"/>
    </location>
</feature>
<dbReference type="OrthoDB" id="10375027at2759"/>
<reference evidence="3 4" key="1">
    <citation type="submission" date="2014-02" db="EMBL/GenBank/DDBJ databases">
        <authorList>
            <person name="Sibley D."/>
            <person name="Venepally P."/>
            <person name="Karamycheva S."/>
            <person name="Hadjithomas M."/>
            <person name="Khan A."/>
            <person name="Brunk B."/>
            <person name="Roos D."/>
            <person name="Caler E."/>
            <person name="Lorenzi H."/>
        </authorList>
    </citation>
    <scope>NUCLEOTIDE SEQUENCE [LARGE SCALE GENOMIC DNA]</scope>
    <source>
        <strain evidence="3 4">GAB2-2007-GAL-DOM2</strain>
    </source>
</reference>
<feature type="compositionally biased region" description="Low complexity" evidence="2">
    <location>
        <begin position="249"/>
        <end position="261"/>
    </location>
</feature>
<feature type="compositionally biased region" description="Polar residues" evidence="2">
    <location>
        <begin position="382"/>
        <end position="391"/>
    </location>
</feature>
<feature type="compositionally biased region" description="Basic and acidic residues" evidence="2">
    <location>
        <begin position="80"/>
        <end position="92"/>
    </location>
</feature>
<proteinExistence type="predicted"/>
<feature type="compositionally biased region" description="Low complexity" evidence="2">
    <location>
        <begin position="1187"/>
        <end position="1201"/>
    </location>
</feature>
<feature type="region of interest" description="Disordered" evidence="2">
    <location>
        <begin position="945"/>
        <end position="971"/>
    </location>
</feature>
<name>A0A086JZ56_TOXGO</name>
<feature type="compositionally biased region" description="Basic and acidic residues" evidence="2">
    <location>
        <begin position="350"/>
        <end position="363"/>
    </location>
</feature>
<keyword evidence="1" id="KW-0175">Coiled coil</keyword>